<reference evidence="3" key="1">
    <citation type="submission" date="2020-08" db="EMBL/GenBank/DDBJ databases">
        <title>Pontibacter sp. SD6 16S ribosomal RNA gene Genome sequencing and assembly.</title>
        <authorList>
            <person name="Kang M."/>
        </authorList>
    </citation>
    <scope>NUCLEOTIDE SEQUENCE</scope>
    <source>
        <strain evidence="3">SD6</strain>
    </source>
</reference>
<sequence length="140" mass="15333">MKNLLKSAAILSFTLLTVTAWAGDPGDGCASKNTGQSFSQLLDNNSMRLWEIELKPGQFADVHAHPGQKAYAATSGTLKITTSEGKTEEIKVRAGDLLWTDATKYKTVNMGSEAFKAVVYEEKAEQIQSAKNFYSFFSQN</sequence>
<evidence type="ECO:0000313" key="4">
    <source>
        <dbReference type="Proteomes" id="UP000603640"/>
    </source>
</evidence>
<dbReference type="InterPro" id="IPR011051">
    <property type="entry name" value="RmlC_Cupin_sf"/>
</dbReference>
<organism evidence="3 4">
    <name type="scientific">Pontibacter cellulosilyticus</name>
    <dbReference type="NCBI Taxonomy" id="1720253"/>
    <lineage>
        <taxon>Bacteria</taxon>
        <taxon>Pseudomonadati</taxon>
        <taxon>Bacteroidota</taxon>
        <taxon>Cytophagia</taxon>
        <taxon>Cytophagales</taxon>
        <taxon>Hymenobacteraceae</taxon>
        <taxon>Pontibacter</taxon>
    </lineage>
</organism>
<protein>
    <submittedName>
        <fullName evidence="3">Cupin domain-containing protein</fullName>
    </submittedName>
</protein>
<evidence type="ECO:0000256" key="1">
    <source>
        <dbReference type="SAM" id="SignalP"/>
    </source>
</evidence>
<dbReference type="RefSeq" id="WP_187067425.1">
    <property type="nucleotide sequence ID" value="NZ_JACRVF010000003.1"/>
</dbReference>
<accession>A0A923N735</accession>
<evidence type="ECO:0000259" key="2">
    <source>
        <dbReference type="Pfam" id="PF07883"/>
    </source>
</evidence>
<dbReference type="InterPro" id="IPR014710">
    <property type="entry name" value="RmlC-like_jellyroll"/>
</dbReference>
<comment type="caution">
    <text evidence="3">The sequence shown here is derived from an EMBL/GenBank/DDBJ whole genome shotgun (WGS) entry which is preliminary data.</text>
</comment>
<dbReference type="Proteomes" id="UP000603640">
    <property type="component" value="Unassembled WGS sequence"/>
</dbReference>
<dbReference type="Pfam" id="PF07883">
    <property type="entry name" value="Cupin_2"/>
    <property type="match status" value="1"/>
</dbReference>
<feature type="signal peptide" evidence="1">
    <location>
        <begin position="1"/>
        <end position="22"/>
    </location>
</feature>
<gene>
    <name evidence="3" type="ORF">H8S84_11155</name>
</gene>
<name>A0A923N735_9BACT</name>
<dbReference type="InterPro" id="IPR013096">
    <property type="entry name" value="Cupin_2"/>
</dbReference>
<dbReference type="SUPFAM" id="SSF51182">
    <property type="entry name" value="RmlC-like cupins"/>
    <property type="match status" value="1"/>
</dbReference>
<dbReference type="AlphaFoldDB" id="A0A923N735"/>
<keyword evidence="1" id="KW-0732">Signal</keyword>
<dbReference type="Gene3D" id="2.60.120.10">
    <property type="entry name" value="Jelly Rolls"/>
    <property type="match status" value="1"/>
</dbReference>
<dbReference type="EMBL" id="JACRVF010000003">
    <property type="protein sequence ID" value="MBC5993394.1"/>
    <property type="molecule type" value="Genomic_DNA"/>
</dbReference>
<feature type="chain" id="PRO_5036872956" evidence="1">
    <location>
        <begin position="23"/>
        <end position="140"/>
    </location>
</feature>
<proteinExistence type="predicted"/>
<evidence type="ECO:0000313" key="3">
    <source>
        <dbReference type="EMBL" id="MBC5993394.1"/>
    </source>
</evidence>
<keyword evidence="4" id="KW-1185">Reference proteome</keyword>
<feature type="domain" description="Cupin type-2" evidence="2">
    <location>
        <begin position="51"/>
        <end position="118"/>
    </location>
</feature>